<dbReference type="SFLD" id="SFLDS00029">
    <property type="entry name" value="Radical_SAM"/>
    <property type="match status" value="1"/>
</dbReference>
<evidence type="ECO:0000313" key="14">
    <source>
        <dbReference type="EMBL" id="OGF68295.1"/>
    </source>
</evidence>
<dbReference type="PANTHER" id="PTHR30544:SF5">
    <property type="entry name" value="RADICAL SAM CORE DOMAIN-CONTAINING PROTEIN"/>
    <property type="match status" value="1"/>
</dbReference>
<dbReference type="InterPro" id="IPR007197">
    <property type="entry name" value="rSAM"/>
</dbReference>
<feature type="binding site" evidence="12">
    <location>
        <position position="289"/>
    </location>
    <ligand>
        <name>S-adenosyl-L-methionine</name>
        <dbReference type="ChEBI" id="CHEBI:59789"/>
    </ligand>
</feature>
<dbReference type="SUPFAM" id="SSF102114">
    <property type="entry name" value="Radical SAM enzymes"/>
    <property type="match status" value="1"/>
</dbReference>
<dbReference type="GO" id="GO:0000049">
    <property type="term" value="F:tRNA binding"/>
    <property type="evidence" value="ECO:0007669"/>
    <property type="project" value="UniProtKB-UniRule"/>
</dbReference>
<evidence type="ECO:0000256" key="1">
    <source>
        <dbReference type="ARBA" id="ARBA00004496"/>
    </source>
</evidence>
<dbReference type="AlphaFoldDB" id="A0A1F5VY83"/>
<comment type="catalytic activity">
    <reaction evidence="12">
        <text>adenosine(2503) in 23S rRNA + 2 reduced [2Fe-2S]-[ferredoxin] + 2 S-adenosyl-L-methionine = 2-methyladenosine(2503) in 23S rRNA + 5'-deoxyadenosine + L-methionine + 2 oxidized [2Fe-2S]-[ferredoxin] + S-adenosyl-L-homocysteine</text>
        <dbReference type="Rhea" id="RHEA:42916"/>
        <dbReference type="Rhea" id="RHEA-COMP:10000"/>
        <dbReference type="Rhea" id="RHEA-COMP:10001"/>
        <dbReference type="Rhea" id="RHEA-COMP:10152"/>
        <dbReference type="Rhea" id="RHEA-COMP:10282"/>
        <dbReference type="ChEBI" id="CHEBI:17319"/>
        <dbReference type="ChEBI" id="CHEBI:33737"/>
        <dbReference type="ChEBI" id="CHEBI:33738"/>
        <dbReference type="ChEBI" id="CHEBI:57844"/>
        <dbReference type="ChEBI" id="CHEBI:57856"/>
        <dbReference type="ChEBI" id="CHEBI:59789"/>
        <dbReference type="ChEBI" id="CHEBI:74411"/>
        <dbReference type="ChEBI" id="CHEBI:74497"/>
        <dbReference type="EC" id="2.1.1.192"/>
    </reaction>
</comment>
<comment type="miscellaneous">
    <text evidence="12">Reaction proceeds by a ping-pong mechanism involving intermediate methylation of a conserved cysteine residue.</text>
</comment>
<dbReference type="SFLD" id="SFLDF00275">
    <property type="entry name" value="adenosine_C2_methyltransferase"/>
    <property type="match status" value="1"/>
</dbReference>
<evidence type="ECO:0000256" key="7">
    <source>
        <dbReference type="ARBA" id="ARBA00022691"/>
    </source>
</evidence>
<dbReference type="PIRSF" id="PIRSF006004">
    <property type="entry name" value="CHP00048"/>
    <property type="match status" value="1"/>
</dbReference>
<dbReference type="GO" id="GO:0070475">
    <property type="term" value="P:rRNA base methylation"/>
    <property type="evidence" value="ECO:0007669"/>
    <property type="project" value="UniProtKB-UniRule"/>
</dbReference>
<evidence type="ECO:0000256" key="2">
    <source>
        <dbReference type="ARBA" id="ARBA00022485"/>
    </source>
</evidence>
<dbReference type="FunFam" id="3.20.20.70:FF:000014">
    <property type="entry name" value="Probable dual-specificity RNA methyltransferase RlmN"/>
    <property type="match status" value="1"/>
</dbReference>
<keyword evidence="10 12" id="KW-0408">Iron</keyword>
<dbReference type="GO" id="GO:0030488">
    <property type="term" value="P:tRNA methylation"/>
    <property type="evidence" value="ECO:0007669"/>
    <property type="project" value="UniProtKB-UniRule"/>
</dbReference>
<dbReference type="Gene3D" id="1.10.150.530">
    <property type="match status" value="1"/>
</dbReference>
<feature type="binding site" evidence="12">
    <location>
        <begin position="213"/>
        <end position="215"/>
    </location>
    <ligand>
        <name>S-adenosyl-L-methionine</name>
        <dbReference type="ChEBI" id="CHEBI:59789"/>
    </ligand>
</feature>
<dbReference type="Pfam" id="PF21016">
    <property type="entry name" value="RlmN_N"/>
    <property type="match status" value="1"/>
</dbReference>
<sequence length="341" mass="38443">MINLYNYTKNQLTAEMQKLNVPSFRAIQIFNWLYKSKIARIDDMNNIPAALRLQLKKEYEILLPETVEIQKSIDETIKYLLVLTDNYSIETVLIPDVKHDTICLSSQVGCPLACTYCVTGHLGFVRNLTTSEIIGQLILTIKTLPLNRKINMVFMGMGEPLLNLKNVMDSISIMTDKDGLGLSMRNITLSTIGYPPGIKELSTYSLLPKIALSLNSANDTVRAQLMPFAKKFPLTDIINSLQTLPIKKGRRITLEYIMIKGINDSIQDAHTLIKLMKKIPSKVNLIPFNETPQIPFEASTNTQIETFASCLRKHNLTVTVRTSRGKDISAACGMLKFQRKM</sequence>
<evidence type="ECO:0000256" key="3">
    <source>
        <dbReference type="ARBA" id="ARBA00022490"/>
    </source>
</evidence>
<evidence type="ECO:0000256" key="12">
    <source>
        <dbReference type="HAMAP-Rule" id="MF_01849"/>
    </source>
</evidence>
<feature type="binding site" evidence="12">
    <location>
        <position position="190"/>
    </location>
    <ligand>
        <name>S-adenosyl-L-methionine</name>
        <dbReference type="ChEBI" id="CHEBI:59789"/>
    </ligand>
</feature>
<dbReference type="GO" id="GO:0070040">
    <property type="term" value="F:rRNA (adenine(2503)-C2-)-methyltransferase activity"/>
    <property type="evidence" value="ECO:0007669"/>
    <property type="project" value="UniProtKB-UniRule"/>
</dbReference>
<dbReference type="Proteomes" id="UP000178943">
    <property type="component" value="Unassembled WGS sequence"/>
</dbReference>
<dbReference type="GO" id="GO:0005737">
    <property type="term" value="C:cytoplasm"/>
    <property type="evidence" value="ECO:0007669"/>
    <property type="project" value="UniProtKB-SubCell"/>
</dbReference>
<dbReference type="SFLD" id="SFLDG01062">
    <property type="entry name" value="methyltransferase_(Class_A)"/>
    <property type="match status" value="1"/>
</dbReference>
<dbReference type="Pfam" id="PF04055">
    <property type="entry name" value="Radical_SAM"/>
    <property type="match status" value="1"/>
</dbReference>
<comment type="cofactor">
    <cofactor evidence="12">
        <name>[4Fe-4S] cluster</name>
        <dbReference type="ChEBI" id="CHEBI:49883"/>
    </cofactor>
    <text evidence="12">Binds 1 [4Fe-4S] cluster. The cluster is coordinated with 3 cysteines and an exchangeable S-adenosyl-L-methionine.</text>
</comment>
<keyword evidence="12" id="KW-1015">Disulfide bond</keyword>
<dbReference type="InterPro" id="IPR004383">
    <property type="entry name" value="rRNA_lsu_MTrfase_RlmN/Cfr"/>
</dbReference>
<dbReference type="GO" id="GO:0002935">
    <property type="term" value="F:tRNA (adenine(37)-C2)-methyltransferase activity"/>
    <property type="evidence" value="ECO:0007669"/>
    <property type="project" value="UniProtKB-UniRule"/>
</dbReference>
<keyword evidence="6 12" id="KW-0808">Transferase</keyword>
<proteinExistence type="inferred from homology"/>
<evidence type="ECO:0000256" key="9">
    <source>
        <dbReference type="ARBA" id="ARBA00022723"/>
    </source>
</evidence>
<accession>A0A1F5VY83</accession>
<keyword evidence="3 12" id="KW-0963">Cytoplasm</keyword>
<evidence type="ECO:0000256" key="4">
    <source>
        <dbReference type="ARBA" id="ARBA00022552"/>
    </source>
</evidence>
<dbReference type="GO" id="GO:0046872">
    <property type="term" value="F:metal ion binding"/>
    <property type="evidence" value="ECO:0007669"/>
    <property type="project" value="UniProtKB-KW"/>
</dbReference>
<protein>
    <recommendedName>
        <fullName evidence="12">Probable dual-specificity RNA methyltransferase RlmN</fullName>
        <ecNumber evidence="12">2.1.1.192</ecNumber>
    </recommendedName>
    <alternativeName>
        <fullName evidence="12">23S rRNA (adenine(2503)-C(2))-methyltransferase</fullName>
    </alternativeName>
    <alternativeName>
        <fullName evidence="12">23S rRNA m2A2503 methyltransferase</fullName>
    </alternativeName>
    <alternativeName>
        <fullName evidence="12">Ribosomal RNA large subunit methyltransferase N</fullName>
    </alternativeName>
    <alternativeName>
        <fullName evidence="12">tRNA (adenine(37)-C(2))-methyltransferase</fullName>
    </alternativeName>
    <alternativeName>
        <fullName evidence="12">tRNA m2A37 methyltransferase</fullName>
    </alternativeName>
</protein>
<dbReference type="PROSITE" id="PS51918">
    <property type="entry name" value="RADICAL_SAM"/>
    <property type="match status" value="1"/>
</dbReference>
<dbReference type="EC" id="2.1.1.192" evidence="12"/>
<evidence type="ECO:0000256" key="11">
    <source>
        <dbReference type="ARBA" id="ARBA00023014"/>
    </source>
</evidence>
<keyword evidence="5 12" id="KW-0489">Methyltransferase</keyword>
<evidence type="ECO:0000256" key="5">
    <source>
        <dbReference type="ARBA" id="ARBA00022603"/>
    </source>
</evidence>
<dbReference type="CDD" id="cd01335">
    <property type="entry name" value="Radical_SAM"/>
    <property type="match status" value="1"/>
</dbReference>
<keyword evidence="4 12" id="KW-0698">rRNA processing</keyword>
<keyword evidence="8 12" id="KW-0819">tRNA processing</keyword>
<organism evidence="14 15">
    <name type="scientific">Candidatus Fischerbacteria bacterium RBG_13_37_8</name>
    <dbReference type="NCBI Taxonomy" id="1817863"/>
    <lineage>
        <taxon>Bacteria</taxon>
        <taxon>Candidatus Fischeribacteriota</taxon>
    </lineage>
</organism>
<dbReference type="GO" id="GO:0051539">
    <property type="term" value="F:4 iron, 4 sulfur cluster binding"/>
    <property type="evidence" value="ECO:0007669"/>
    <property type="project" value="UniProtKB-UniRule"/>
</dbReference>
<keyword evidence="9 12" id="KW-0479">Metal-binding</keyword>
<feature type="active site" description="S-methylcysteine intermediate" evidence="12">
    <location>
        <position position="332"/>
    </location>
</feature>
<dbReference type="InterPro" id="IPR040072">
    <property type="entry name" value="Methyltransferase_A"/>
</dbReference>
<dbReference type="EMBL" id="MFGW01000003">
    <property type="protein sequence ID" value="OGF68295.1"/>
    <property type="molecule type" value="Genomic_DNA"/>
</dbReference>
<feature type="binding site" evidence="12">
    <location>
        <position position="110"/>
    </location>
    <ligand>
        <name>[4Fe-4S] cluster</name>
        <dbReference type="ChEBI" id="CHEBI:49883"/>
        <note>4Fe-4S-S-AdoMet</note>
    </ligand>
</feature>
<feature type="binding site" evidence="12">
    <location>
        <position position="117"/>
    </location>
    <ligand>
        <name>[4Fe-4S] cluster</name>
        <dbReference type="ChEBI" id="CHEBI:49883"/>
        <note>4Fe-4S-S-AdoMet</note>
    </ligand>
</feature>
<keyword evidence="2 12" id="KW-0004">4Fe-4S</keyword>
<dbReference type="InterPro" id="IPR027492">
    <property type="entry name" value="RNA_MTrfase_RlmN"/>
</dbReference>
<comment type="catalytic activity">
    <reaction evidence="12">
        <text>adenosine(37) in tRNA + 2 reduced [2Fe-2S]-[ferredoxin] + 2 S-adenosyl-L-methionine = 2-methyladenosine(37) in tRNA + 5'-deoxyadenosine + L-methionine + 2 oxidized [2Fe-2S]-[ferredoxin] + S-adenosyl-L-homocysteine</text>
        <dbReference type="Rhea" id="RHEA:43332"/>
        <dbReference type="Rhea" id="RHEA-COMP:10000"/>
        <dbReference type="Rhea" id="RHEA-COMP:10001"/>
        <dbReference type="Rhea" id="RHEA-COMP:10162"/>
        <dbReference type="Rhea" id="RHEA-COMP:10485"/>
        <dbReference type="ChEBI" id="CHEBI:17319"/>
        <dbReference type="ChEBI" id="CHEBI:33737"/>
        <dbReference type="ChEBI" id="CHEBI:33738"/>
        <dbReference type="ChEBI" id="CHEBI:57844"/>
        <dbReference type="ChEBI" id="CHEBI:57856"/>
        <dbReference type="ChEBI" id="CHEBI:59789"/>
        <dbReference type="ChEBI" id="CHEBI:74411"/>
        <dbReference type="ChEBI" id="CHEBI:74497"/>
        <dbReference type="EC" id="2.1.1.192"/>
    </reaction>
</comment>
<name>A0A1F5VY83_9BACT</name>
<dbReference type="PANTHER" id="PTHR30544">
    <property type="entry name" value="23S RRNA METHYLTRANSFERASE"/>
    <property type="match status" value="1"/>
</dbReference>
<dbReference type="STRING" id="1817863.A2Y62_11345"/>
<dbReference type="Gene3D" id="3.20.20.70">
    <property type="entry name" value="Aldolase class I"/>
    <property type="match status" value="1"/>
</dbReference>
<dbReference type="GO" id="GO:0019843">
    <property type="term" value="F:rRNA binding"/>
    <property type="evidence" value="ECO:0007669"/>
    <property type="project" value="UniProtKB-UniRule"/>
</dbReference>
<dbReference type="InterPro" id="IPR058240">
    <property type="entry name" value="rSAM_sf"/>
</dbReference>
<evidence type="ECO:0000256" key="8">
    <source>
        <dbReference type="ARBA" id="ARBA00022694"/>
    </source>
</evidence>
<feature type="binding site" evidence="12">
    <location>
        <position position="114"/>
    </location>
    <ligand>
        <name>[4Fe-4S] cluster</name>
        <dbReference type="ChEBI" id="CHEBI:49883"/>
        <note>4Fe-4S-S-AdoMet</note>
    </ligand>
</feature>
<comment type="function">
    <text evidence="12">Specifically methylates position 2 of adenine 2503 in 23S rRNA and position 2 of adenine 37 in tRNAs.</text>
</comment>
<evidence type="ECO:0000313" key="15">
    <source>
        <dbReference type="Proteomes" id="UP000178943"/>
    </source>
</evidence>
<dbReference type="InterPro" id="IPR013785">
    <property type="entry name" value="Aldolase_TIM"/>
</dbReference>
<comment type="subcellular location">
    <subcellularLocation>
        <location evidence="1 12">Cytoplasm</location>
    </subcellularLocation>
</comment>
<comment type="caution">
    <text evidence="12">Lacks conserved residue(s) required for the propagation of feature annotation.</text>
</comment>
<gene>
    <name evidence="12" type="primary">rlmN</name>
    <name evidence="14" type="ORF">A2Y62_11345</name>
</gene>
<evidence type="ECO:0000256" key="10">
    <source>
        <dbReference type="ARBA" id="ARBA00023004"/>
    </source>
</evidence>
<feature type="domain" description="Radical SAM core" evidence="13">
    <location>
        <begin position="96"/>
        <end position="329"/>
    </location>
</feature>
<keyword evidence="11 12" id="KW-0411">Iron-sulfur</keyword>
<dbReference type="NCBIfam" id="TIGR00048">
    <property type="entry name" value="rRNA_mod_RlmN"/>
    <property type="match status" value="1"/>
</dbReference>
<feature type="active site" description="Proton acceptor" evidence="12">
    <location>
        <position position="90"/>
    </location>
</feature>
<keyword evidence="7 12" id="KW-0949">S-adenosyl-L-methionine</keyword>
<dbReference type="InterPro" id="IPR048641">
    <property type="entry name" value="RlmN_N"/>
</dbReference>
<reference evidence="14 15" key="1">
    <citation type="journal article" date="2016" name="Nat. Commun.">
        <title>Thousands of microbial genomes shed light on interconnected biogeochemical processes in an aquifer system.</title>
        <authorList>
            <person name="Anantharaman K."/>
            <person name="Brown C.T."/>
            <person name="Hug L.A."/>
            <person name="Sharon I."/>
            <person name="Castelle C.J."/>
            <person name="Probst A.J."/>
            <person name="Thomas B.C."/>
            <person name="Singh A."/>
            <person name="Wilkins M.J."/>
            <person name="Karaoz U."/>
            <person name="Brodie E.L."/>
            <person name="Williams K.H."/>
            <person name="Hubbard S.S."/>
            <person name="Banfield J.F."/>
        </authorList>
    </citation>
    <scope>NUCLEOTIDE SEQUENCE [LARGE SCALE GENOMIC DNA]</scope>
</reference>
<comment type="caution">
    <text evidence="14">The sequence shown here is derived from an EMBL/GenBank/DDBJ whole genome shotgun (WGS) entry which is preliminary data.</text>
</comment>
<comment type="similarity">
    <text evidence="12">Belongs to the radical SAM superfamily. RlmN family.</text>
</comment>
<dbReference type="HAMAP" id="MF_01849">
    <property type="entry name" value="RNA_methyltr_RlmN"/>
    <property type="match status" value="1"/>
</dbReference>
<evidence type="ECO:0000259" key="13">
    <source>
        <dbReference type="PROSITE" id="PS51918"/>
    </source>
</evidence>
<evidence type="ECO:0000256" key="6">
    <source>
        <dbReference type="ARBA" id="ARBA00022679"/>
    </source>
</evidence>
<feature type="binding site" evidence="12">
    <location>
        <begin position="158"/>
        <end position="159"/>
    </location>
    <ligand>
        <name>S-adenosyl-L-methionine</name>
        <dbReference type="ChEBI" id="CHEBI:59789"/>
    </ligand>
</feature>